<dbReference type="SUPFAM" id="SSF53756">
    <property type="entry name" value="UDP-Glycosyltransferase/glycogen phosphorylase"/>
    <property type="match status" value="1"/>
</dbReference>
<dbReference type="PANTHER" id="PTHR12526:SF510">
    <property type="entry name" value="D-INOSITOL 3-PHOSPHATE GLYCOSYLTRANSFERASE"/>
    <property type="match status" value="1"/>
</dbReference>
<gene>
    <name evidence="3" type="ORF">AACH10_12805</name>
</gene>
<dbReference type="PANTHER" id="PTHR12526">
    <property type="entry name" value="GLYCOSYLTRANSFERASE"/>
    <property type="match status" value="1"/>
</dbReference>
<keyword evidence="1 3" id="KW-0328">Glycosyltransferase</keyword>
<dbReference type="EC" id="2.4.-.-" evidence="3"/>
<proteinExistence type="predicted"/>
<keyword evidence="2 3" id="KW-0808">Transferase</keyword>
<evidence type="ECO:0000256" key="2">
    <source>
        <dbReference type="ARBA" id="ARBA00022679"/>
    </source>
</evidence>
<protein>
    <submittedName>
        <fullName evidence="3">Glycosyltransferase</fullName>
        <ecNumber evidence="3">2.4.-.-</ecNumber>
    </submittedName>
</protein>
<dbReference type="Proteomes" id="UP001365405">
    <property type="component" value="Unassembled WGS sequence"/>
</dbReference>
<keyword evidence="4" id="KW-1185">Reference proteome</keyword>
<sequence>MRSYLLITTVDVARMANNREHHLLRHIAPHFDQVYVVFRRKCEKAGWRQLLRDALVPGARTEWRDGICYVEVNPLFNHAHGLAMAVAGTYEMHDAGDTRGRGWRQRVYRLFSGIGLWKDWSTVAFLGLYALRTVPGTVDVCTAMGPNGNAAAWLLRRLGKLRVWAYEDRDYEPGFFNTPLRHRAAAALEVACLRRADLCISIGHRLQRLRQQQSGREVAVVTTGVDVDRYTAPQRVPTRPVLVYTGNVTFWSGLERVIEALPRIREALPGATLLVVGDGLPGYVQGLQALTRQLGVHDAVRFTGRVPNTQIRDLLADAHLGVATFQPLELRKYAFPLKVLEYMAAGLPSIGTEGTETEDILRQHDCGVAVPYTAAAFAEAAIAMLGDPARYQRLAAHARESARQYDWHTLMAREHALLQQAWLRRQPAAPAPDRPA</sequence>
<dbReference type="Pfam" id="PF13692">
    <property type="entry name" value="Glyco_trans_1_4"/>
    <property type="match status" value="1"/>
</dbReference>
<dbReference type="GO" id="GO:0016757">
    <property type="term" value="F:glycosyltransferase activity"/>
    <property type="evidence" value="ECO:0007669"/>
    <property type="project" value="UniProtKB-KW"/>
</dbReference>
<dbReference type="Gene3D" id="3.40.50.2000">
    <property type="entry name" value="Glycogen Phosphorylase B"/>
    <property type="match status" value="2"/>
</dbReference>
<dbReference type="EMBL" id="JBBUTH010000007">
    <property type="protein sequence ID" value="MEK8051123.1"/>
    <property type="molecule type" value="Genomic_DNA"/>
</dbReference>
<accession>A0ABU9CHH5</accession>
<reference evidence="3 4" key="1">
    <citation type="submission" date="2024-04" db="EMBL/GenBank/DDBJ databases">
        <title>Novel species of the genus Ideonella isolated from streams.</title>
        <authorList>
            <person name="Lu H."/>
        </authorList>
    </citation>
    <scope>NUCLEOTIDE SEQUENCE [LARGE SCALE GENOMIC DNA]</scope>
    <source>
        <strain evidence="3 4">DXS22W</strain>
    </source>
</reference>
<organism evidence="3 4">
    <name type="scientific">Pseudaquabacterium inlustre</name>
    <dbReference type="NCBI Taxonomy" id="2984192"/>
    <lineage>
        <taxon>Bacteria</taxon>
        <taxon>Pseudomonadati</taxon>
        <taxon>Pseudomonadota</taxon>
        <taxon>Betaproteobacteria</taxon>
        <taxon>Burkholderiales</taxon>
        <taxon>Sphaerotilaceae</taxon>
        <taxon>Pseudaquabacterium</taxon>
    </lineage>
</organism>
<evidence type="ECO:0000256" key="1">
    <source>
        <dbReference type="ARBA" id="ARBA00022676"/>
    </source>
</evidence>
<comment type="caution">
    <text evidence="3">The sequence shown here is derived from an EMBL/GenBank/DDBJ whole genome shotgun (WGS) entry which is preliminary data.</text>
</comment>
<name>A0ABU9CHH5_9BURK</name>
<dbReference type="RefSeq" id="WP_341410814.1">
    <property type="nucleotide sequence ID" value="NZ_JBBUTH010000007.1"/>
</dbReference>
<evidence type="ECO:0000313" key="3">
    <source>
        <dbReference type="EMBL" id="MEK8051123.1"/>
    </source>
</evidence>
<evidence type="ECO:0000313" key="4">
    <source>
        <dbReference type="Proteomes" id="UP001365405"/>
    </source>
</evidence>